<keyword evidence="1" id="KW-0732">Signal</keyword>
<keyword evidence="3" id="KW-1185">Reference proteome</keyword>
<gene>
    <name evidence="2" type="ORF">ANANG_G00182810</name>
</gene>
<name>A0A9D3M5L7_ANGAN</name>
<accession>A0A9D3M5L7</accession>
<dbReference type="EMBL" id="JAFIRN010000009">
    <property type="protein sequence ID" value="KAG5842914.1"/>
    <property type="molecule type" value="Genomic_DNA"/>
</dbReference>
<feature type="chain" id="PRO_5039106014" description="Apolipoprotein C-III" evidence="1">
    <location>
        <begin position="22"/>
        <end position="107"/>
    </location>
</feature>
<sequence>MSRNLLIISLVLVCLAWRAMSQDEDDTHFSVAGVEVSGVLKMAEDTYRTAVEKVNHATEAVKSFAETSYEDYLKPAIEPSITWVTTAWDNTKTKLSDYWNALLEDES</sequence>
<evidence type="ECO:0000313" key="3">
    <source>
        <dbReference type="Proteomes" id="UP001044222"/>
    </source>
</evidence>
<evidence type="ECO:0008006" key="4">
    <source>
        <dbReference type="Google" id="ProtNLM"/>
    </source>
</evidence>
<dbReference type="AlphaFoldDB" id="A0A9D3M5L7"/>
<proteinExistence type="predicted"/>
<reference evidence="2" key="1">
    <citation type="submission" date="2021-01" db="EMBL/GenBank/DDBJ databases">
        <title>A chromosome-scale assembly of European eel, Anguilla anguilla.</title>
        <authorList>
            <person name="Henkel C."/>
            <person name="Jong-Raadsen S.A."/>
            <person name="Dufour S."/>
            <person name="Weltzien F.-A."/>
            <person name="Palstra A.P."/>
            <person name="Pelster B."/>
            <person name="Spaink H.P."/>
            <person name="Van Den Thillart G.E."/>
            <person name="Jansen H."/>
            <person name="Zahm M."/>
            <person name="Klopp C."/>
            <person name="Cedric C."/>
            <person name="Louis A."/>
            <person name="Berthelot C."/>
            <person name="Parey E."/>
            <person name="Roest Crollius H."/>
            <person name="Montfort J."/>
            <person name="Robinson-Rechavi M."/>
            <person name="Bucao C."/>
            <person name="Bouchez O."/>
            <person name="Gislard M."/>
            <person name="Lluch J."/>
            <person name="Milhes M."/>
            <person name="Lampietro C."/>
            <person name="Lopez Roques C."/>
            <person name="Donnadieu C."/>
            <person name="Braasch I."/>
            <person name="Desvignes T."/>
            <person name="Postlethwait J."/>
            <person name="Bobe J."/>
            <person name="Guiguen Y."/>
            <person name="Dirks R."/>
        </authorList>
    </citation>
    <scope>NUCLEOTIDE SEQUENCE</scope>
    <source>
        <strain evidence="2">Tag_6206</strain>
        <tissue evidence="2">Liver</tissue>
    </source>
</reference>
<evidence type="ECO:0000313" key="2">
    <source>
        <dbReference type="EMBL" id="KAG5842914.1"/>
    </source>
</evidence>
<organism evidence="2 3">
    <name type="scientific">Anguilla anguilla</name>
    <name type="common">European freshwater eel</name>
    <name type="synonym">Muraena anguilla</name>
    <dbReference type="NCBI Taxonomy" id="7936"/>
    <lineage>
        <taxon>Eukaryota</taxon>
        <taxon>Metazoa</taxon>
        <taxon>Chordata</taxon>
        <taxon>Craniata</taxon>
        <taxon>Vertebrata</taxon>
        <taxon>Euteleostomi</taxon>
        <taxon>Actinopterygii</taxon>
        <taxon>Neopterygii</taxon>
        <taxon>Teleostei</taxon>
        <taxon>Anguilliformes</taxon>
        <taxon>Anguillidae</taxon>
        <taxon>Anguilla</taxon>
    </lineage>
</organism>
<dbReference type="Proteomes" id="UP001044222">
    <property type="component" value="Chromosome 9"/>
</dbReference>
<evidence type="ECO:0000256" key="1">
    <source>
        <dbReference type="SAM" id="SignalP"/>
    </source>
</evidence>
<comment type="caution">
    <text evidence="2">The sequence shown here is derived from an EMBL/GenBank/DDBJ whole genome shotgun (WGS) entry which is preliminary data.</text>
</comment>
<feature type="signal peptide" evidence="1">
    <location>
        <begin position="1"/>
        <end position="21"/>
    </location>
</feature>
<protein>
    <recommendedName>
        <fullName evidence="4">Apolipoprotein C-III</fullName>
    </recommendedName>
</protein>